<proteinExistence type="predicted"/>
<feature type="compositionally biased region" description="Basic and acidic residues" evidence="1">
    <location>
        <begin position="1"/>
        <end position="13"/>
    </location>
</feature>
<evidence type="ECO:0000313" key="2">
    <source>
        <dbReference type="EMBL" id="CAB1440342.1"/>
    </source>
</evidence>
<feature type="region of interest" description="Disordered" evidence="1">
    <location>
        <begin position="82"/>
        <end position="113"/>
    </location>
</feature>
<feature type="region of interest" description="Disordered" evidence="1">
    <location>
        <begin position="1"/>
        <end position="46"/>
    </location>
</feature>
<gene>
    <name evidence="2" type="ORF">PLEPLA_LOCUS28108</name>
</gene>
<dbReference type="Proteomes" id="UP001153269">
    <property type="component" value="Unassembled WGS sequence"/>
</dbReference>
<evidence type="ECO:0000313" key="3">
    <source>
        <dbReference type="Proteomes" id="UP001153269"/>
    </source>
</evidence>
<feature type="compositionally biased region" description="Basic and acidic residues" evidence="1">
    <location>
        <begin position="23"/>
        <end position="44"/>
    </location>
</feature>
<reference evidence="2" key="1">
    <citation type="submission" date="2020-03" db="EMBL/GenBank/DDBJ databases">
        <authorList>
            <person name="Weist P."/>
        </authorList>
    </citation>
    <scope>NUCLEOTIDE SEQUENCE</scope>
</reference>
<name>A0A9N7UVS7_PLEPL</name>
<organism evidence="2 3">
    <name type="scientific">Pleuronectes platessa</name>
    <name type="common">European plaice</name>
    <dbReference type="NCBI Taxonomy" id="8262"/>
    <lineage>
        <taxon>Eukaryota</taxon>
        <taxon>Metazoa</taxon>
        <taxon>Chordata</taxon>
        <taxon>Craniata</taxon>
        <taxon>Vertebrata</taxon>
        <taxon>Euteleostomi</taxon>
        <taxon>Actinopterygii</taxon>
        <taxon>Neopterygii</taxon>
        <taxon>Teleostei</taxon>
        <taxon>Neoteleostei</taxon>
        <taxon>Acanthomorphata</taxon>
        <taxon>Carangaria</taxon>
        <taxon>Pleuronectiformes</taxon>
        <taxon>Pleuronectoidei</taxon>
        <taxon>Pleuronectidae</taxon>
        <taxon>Pleuronectes</taxon>
    </lineage>
</organism>
<dbReference type="AlphaFoldDB" id="A0A9N7UVS7"/>
<feature type="compositionally biased region" description="Basic residues" evidence="1">
    <location>
        <begin position="101"/>
        <end position="113"/>
    </location>
</feature>
<keyword evidence="3" id="KW-1185">Reference proteome</keyword>
<accession>A0A9N7UVS7</accession>
<comment type="caution">
    <text evidence="2">The sequence shown here is derived from an EMBL/GenBank/DDBJ whole genome shotgun (WGS) entry which is preliminary data.</text>
</comment>
<dbReference type="EMBL" id="CADEAL010002444">
    <property type="protein sequence ID" value="CAB1440342.1"/>
    <property type="molecule type" value="Genomic_DNA"/>
</dbReference>
<protein>
    <submittedName>
        <fullName evidence="2">Uncharacterized protein</fullName>
    </submittedName>
</protein>
<sequence>MKVMRRDVRHKSEGGTGRRRRGERGEEKRSVGGEKNRKEGEREVPPSFLPFSFILLPCSSLRIQTEDTDNPINALALNSWSQSVESAENEDDTLSAGQECHRKKQRRKKDMKK</sequence>
<evidence type="ECO:0000256" key="1">
    <source>
        <dbReference type="SAM" id="MobiDB-lite"/>
    </source>
</evidence>